<dbReference type="InterPro" id="IPR002068">
    <property type="entry name" value="A-crystallin/Hsp20_dom"/>
</dbReference>
<dbReference type="PANTHER" id="PTHR46733:SF4">
    <property type="entry name" value="HEAT SHOCK PROTEIN 21, CHLOROPLASTIC"/>
    <property type="match status" value="1"/>
</dbReference>
<keyword evidence="1 5" id="KW-0346">Stress response</keyword>
<dbReference type="Gene3D" id="2.60.40.790">
    <property type="match status" value="1"/>
</dbReference>
<gene>
    <name evidence="5" type="ORF">CWATWH0003_3763</name>
</gene>
<comment type="similarity">
    <text evidence="2 3">Belongs to the small heat shock protein (HSP20) family.</text>
</comment>
<evidence type="ECO:0000256" key="1">
    <source>
        <dbReference type="ARBA" id="ARBA00023016"/>
    </source>
</evidence>
<protein>
    <submittedName>
        <fullName evidence="5">Heat shock protein Hsp20</fullName>
    </submittedName>
</protein>
<comment type="caution">
    <text evidence="5">The sequence shown here is derived from an EMBL/GenBank/DDBJ whole genome shotgun (WGS) entry which is preliminary data.</text>
</comment>
<dbReference type="PANTHER" id="PTHR46733">
    <property type="entry name" value="26.5 KDA HEAT SHOCK PROTEIN, MITOCHONDRIAL"/>
    <property type="match status" value="1"/>
</dbReference>
<evidence type="ECO:0000256" key="2">
    <source>
        <dbReference type="PROSITE-ProRule" id="PRU00285"/>
    </source>
</evidence>
<dbReference type="PATRIC" id="fig|423471.3.peg.3531"/>
<dbReference type="GeneID" id="88767268"/>
<feature type="domain" description="SHSP" evidence="4">
    <location>
        <begin position="34"/>
        <end position="147"/>
    </location>
</feature>
<dbReference type="CDD" id="cd06464">
    <property type="entry name" value="ACD_sHsps-like"/>
    <property type="match status" value="1"/>
</dbReference>
<name>G5J8I5_CROWT</name>
<accession>G5J8I5</accession>
<dbReference type="Proteomes" id="UP000003477">
    <property type="component" value="Unassembled WGS sequence"/>
</dbReference>
<reference evidence="5 6" key="1">
    <citation type="journal article" date="2011" name="Front. Microbiol.">
        <title>Two Strains of Crocosphaera watsonii with Highly Conserved Genomes are Distinguished by Strain-Specific Features.</title>
        <authorList>
            <person name="Bench S.R."/>
            <person name="Ilikchyan I.N."/>
            <person name="Tripp H.J."/>
            <person name="Zehr J.P."/>
        </authorList>
    </citation>
    <scope>NUCLEOTIDE SEQUENCE [LARGE SCALE GENOMIC DNA]</scope>
    <source>
        <strain evidence="5 6">WH 0003</strain>
    </source>
</reference>
<evidence type="ECO:0000313" key="5">
    <source>
        <dbReference type="EMBL" id="EHJ11501.1"/>
    </source>
</evidence>
<dbReference type="InterPro" id="IPR044587">
    <property type="entry name" value="HSP21-like"/>
</dbReference>
<evidence type="ECO:0000313" key="6">
    <source>
        <dbReference type="Proteomes" id="UP000003477"/>
    </source>
</evidence>
<dbReference type="EMBL" id="AESD01000558">
    <property type="protein sequence ID" value="EHJ11501.1"/>
    <property type="molecule type" value="Genomic_DNA"/>
</dbReference>
<dbReference type="PROSITE" id="PS01031">
    <property type="entry name" value="SHSP"/>
    <property type="match status" value="1"/>
</dbReference>
<dbReference type="SUPFAM" id="SSF49764">
    <property type="entry name" value="HSP20-like chaperones"/>
    <property type="match status" value="1"/>
</dbReference>
<evidence type="ECO:0000256" key="3">
    <source>
        <dbReference type="RuleBase" id="RU003616"/>
    </source>
</evidence>
<dbReference type="GO" id="GO:0009408">
    <property type="term" value="P:response to heat"/>
    <property type="evidence" value="ECO:0007669"/>
    <property type="project" value="InterPro"/>
</dbReference>
<sequence>MALVRYSPWQEMNSLQHQLNRLFDEALTPTNSDDFGNFSKIPAAELTETDDALHLKLEVPGMSAKDLDIQVMVDKVAIVGERKAETNASENVRTRSEFRYGKFQRVIPLPVRIENTNVTADYKDGILHLNLPKSHEERNKVVKVSIPETEATA</sequence>
<dbReference type="AlphaFoldDB" id="G5J8I5"/>
<proteinExistence type="inferred from homology"/>
<dbReference type="RefSeq" id="WP_007311753.1">
    <property type="nucleotide sequence ID" value="NZ_AESD01000558.1"/>
</dbReference>
<dbReference type="Pfam" id="PF00011">
    <property type="entry name" value="HSP20"/>
    <property type="match status" value="1"/>
</dbReference>
<evidence type="ECO:0000259" key="4">
    <source>
        <dbReference type="PROSITE" id="PS01031"/>
    </source>
</evidence>
<organism evidence="5 6">
    <name type="scientific">Crocosphaera watsonii WH 0003</name>
    <dbReference type="NCBI Taxonomy" id="423471"/>
    <lineage>
        <taxon>Bacteria</taxon>
        <taxon>Bacillati</taxon>
        <taxon>Cyanobacteriota</taxon>
        <taxon>Cyanophyceae</taxon>
        <taxon>Oscillatoriophycideae</taxon>
        <taxon>Chroococcales</taxon>
        <taxon>Aphanothecaceae</taxon>
        <taxon>Crocosphaera</taxon>
    </lineage>
</organism>
<dbReference type="InterPro" id="IPR008978">
    <property type="entry name" value="HSP20-like_chaperone"/>
</dbReference>